<proteinExistence type="predicted"/>
<dbReference type="Proteomes" id="UP000314251">
    <property type="component" value="Unassembled WGS sequence"/>
</dbReference>
<dbReference type="AlphaFoldDB" id="A0A5N6AHQ6"/>
<reference evidence="1" key="1">
    <citation type="submission" date="2019-10" db="EMBL/GenBank/DDBJ databases">
        <title>Nonomuraea sp. nov., isolated from Phyllanthus amarus.</title>
        <authorList>
            <person name="Klykleung N."/>
            <person name="Tanasupawat S."/>
        </authorList>
    </citation>
    <scope>NUCLEOTIDE SEQUENCE [LARGE SCALE GENOMIC DNA]</scope>
    <source>
        <strain evidence="1">3MP-10</strain>
    </source>
</reference>
<comment type="caution">
    <text evidence="1">The sequence shown here is derived from an EMBL/GenBank/DDBJ whole genome shotgun (WGS) entry which is preliminary data.</text>
</comment>
<dbReference type="RefSeq" id="WP_139667222.1">
    <property type="nucleotide sequence ID" value="NZ_VDLY02000005.1"/>
</dbReference>
<evidence type="ECO:0000313" key="1">
    <source>
        <dbReference type="EMBL" id="KAB8167078.1"/>
    </source>
</evidence>
<dbReference type="OrthoDB" id="4250309at2"/>
<name>A0A5N6AHQ6_9ACTN</name>
<dbReference type="EMBL" id="VDLY02000005">
    <property type="protein sequence ID" value="KAB8167078.1"/>
    <property type="molecule type" value="Genomic_DNA"/>
</dbReference>
<protein>
    <submittedName>
        <fullName evidence="1">Uncharacterized protein</fullName>
    </submittedName>
</protein>
<sequence length="95" mass="10960">MNRSELPAELRELLTVVHDALDVPLPARPEDQAAEERLRQVRVVLARETLRRLTGDRLMLLSWAEEADLLRQLVATEYPVTYEPYQLPEQPGGER</sequence>
<keyword evidence="2" id="KW-1185">Reference proteome</keyword>
<evidence type="ECO:0000313" key="2">
    <source>
        <dbReference type="Proteomes" id="UP000314251"/>
    </source>
</evidence>
<organism evidence="1 2">
    <name type="scientific">Streptomyces mimosae</name>
    <dbReference type="NCBI Taxonomy" id="2586635"/>
    <lineage>
        <taxon>Bacteria</taxon>
        <taxon>Bacillati</taxon>
        <taxon>Actinomycetota</taxon>
        <taxon>Actinomycetes</taxon>
        <taxon>Kitasatosporales</taxon>
        <taxon>Streptomycetaceae</taxon>
        <taxon>Streptomyces</taxon>
    </lineage>
</organism>
<gene>
    <name evidence="1" type="ORF">FH607_009255</name>
</gene>
<accession>A0A5N6AHQ6</accession>